<comment type="caution">
    <text evidence="1">The sequence shown here is derived from an EMBL/GenBank/DDBJ whole genome shotgun (WGS) entry which is preliminary data.</text>
</comment>
<proteinExistence type="predicted"/>
<keyword evidence="2" id="KW-1185">Reference proteome</keyword>
<protein>
    <submittedName>
        <fullName evidence="1">Uncharacterized protein</fullName>
    </submittedName>
</protein>
<gene>
    <name evidence="1" type="ORF">O9K51_03764</name>
</gene>
<accession>A0AB34FU06</accession>
<dbReference type="Proteomes" id="UP001163105">
    <property type="component" value="Unassembled WGS sequence"/>
</dbReference>
<evidence type="ECO:0000313" key="2">
    <source>
        <dbReference type="Proteomes" id="UP001163105"/>
    </source>
</evidence>
<sequence length="73" mass="8031">MSGQGPVRTMVITDGSEAVEMINEVIRESDNGRARIVAIPIPNDQKVDAAYLESLRQKAMEMAAELNSRDVQN</sequence>
<dbReference type="EMBL" id="JAQHRD010000003">
    <property type="protein sequence ID" value="KAJ6442589.1"/>
    <property type="molecule type" value="Genomic_DNA"/>
</dbReference>
<name>A0AB34FU06_9HYPO</name>
<evidence type="ECO:0000313" key="1">
    <source>
        <dbReference type="EMBL" id="KAJ6442589.1"/>
    </source>
</evidence>
<dbReference type="AlphaFoldDB" id="A0AB34FU06"/>
<organism evidence="1 2">
    <name type="scientific">Purpureocillium lavendulum</name>
    <dbReference type="NCBI Taxonomy" id="1247861"/>
    <lineage>
        <taxon>Eukaryota</taxon>
        <taxon>Fungi</taxon>
        <taxon>Dikarya</taxon>
        <taxon>Ascomycota</taxon>
        <taxon>Pezizomycotina</taxon>
        <taxon>Sordariomycetes</taxon>
        <taxon>Hypocreomycetidae</taxon>
        <taxon>Hypocreales</taxon>
        <taxon>Ophiocordycipitaceae</taxon>
        <taxon>Purpureocillium</taxon>
    </lineage>
</organism>
<reference evidence="1" key="1">
    <citation type="submission" date="2023-01" db="EMBL/GenBank/DDBJ databases">
        <title>The growth and conidiation of Purpureocillium lavendulum are regulated by nitrogen source and histone H3K14 acetylation.</title>
        <authorList>
            <person name="Tang P."/>
            <person name="Han J."/>
            <person name="Zhang C."/>
            <person name="Tang P."/>
            <person name="Qi F."/>
            <person name="Zhang K."/>
            <person name="Liang L."/>
        </authorList>
    </citation>
    <scope>NUCLEOTIDE SEQUENCE</scope>
    <source>
        <strain evidence="1">YMF1.00683</strain>
    </source>
</reference>